<proteinExistence type="predicted"/>
<dbReference type="EMBL" id="CP011026">
    <property type="protein sequence ID" value="ATC88790.1"/>
    <property type="molecule type" value="Genomic_DNA"/>
</dbReference>
<dbReference type="AlphaFoldDB" id="A0A290SD88"/>
<feature type="chain" id="PRO_5012651550" evidence="1">
    <location>
        <begin position="23"/>
        <end position="273"/>
    </location>
</feature>
<dbReference type="Proteomes" id="UP000016505">
    <property type="component" value="Chromosome II"/>
</dbReference>
<keyword evidence="1" id="KW-0732">Signal</keyword>
<reference evidence="2 3" key="1">
    <citation type="journal article" date="2012" name="J. Bacteriol.">
        <title>Genome sequences of type strains of seven species of the marine bacterium Pseudoalteromonas.</title>
        <authorList>
            <person name="Xie B.B."/>
            <person name="Shu Y.L."/>
            <person name="Qin Q.L."/>
            <person name="Rong J.C."/>
            <person name="Zhang X.Y."/>
            <person name="Chen X.L."/>
            <person name="Shi M."/>
            <person name="He H.L."/>
            <person name="Zhou B.C."/>
            <person name="Zhang Y.Z."/>
        </authorList>
    </citation>
    <scope>NUCLEOTIDE SEQUENCE [LARGE SCALE GENOMIC DNA]</scope>
    <source>
        <strain evidence="2 3">A 37-1-2</strain>
    </source>
</reference>
<name>A0A290SD88_9GAMM</name>
<gene>
    <name evidence="2" type="ORF">PARC_b0609</name>
</gene>
<protein>
    <submittedName>
        <fullName evidence="2">Uncharacterized protein</fullName>
    </submittedName>
</protein>
<dbReference type="KEGG" id="part:PARC_b0609"/>
<evidence type="ECO:0000256" key="1">
    <source>
        <dbReference type="SAM" id="SignalP"/>
    </source>
</evidence>
<organism evidence="2 3">
    <name type="scientific">Pseudoalteromonas arctica A 37-1-2</name>
    <dbReference type="NCBI Taxonomy" id="1117313"/>
    <lineage>
        <taxon>Bacteria</taxon>
        <taxon>Pseudomonadati</taxon>
        <taxon>Pseudomonadota</taxon>
        <taxon>Gammaproteobacteria</taxon>
        <taxon>Alteromonadales</taxon>
        <taxon>Pseudoalteromonadaceae</taxon>
        <taxon>Pseudoalteromonas</taxon>
    </lineage>
</organism>
<evidence type="ECO:0000313" key="2">
    <source>
        <dbReference type="EMBL" id="ATC88790.1"/>
    </source>
</evidence>
<accession>A0A290SD88</accession>
<evidence type="ECO:0000313" key="3">
    <source>
        <dbReference type="Proteomes" id="UP000016505"/>
    </source>
</evidence>
<sequence length="273" mass="30002">MFSLKSLLMGLGLAALSSSAFALTTSEQLNYDRLISGDINQVKQAAQSIVSSNNSNPEVLDVLAQYLAKNYLAAADYQLDTMAWACRALGETGNARYRDLLSTIVNSNAHKKIRKYAKKSLKRLPSDSTEQFVIGSVDLSNLQKNAPKSDIPSLKGDDKVLFDIASENLTEIKLLAQQYTSKGLPSKKIGDTLAEYFAQNYKTSEQHKFDTLAWVCKGLATDATGRYKTLIEDAEENSPIRAVRKHCPDDIDGNGPYYKAGDVDLAAIIKHLK</sequence>
<feature type="signal peptide" evidence="1">
    <location>
        <begin position="1"/>
        <end position="22"/>
    </location>
</feature>
<dbReference type="OrthoDB" id="6287519at2"/>
<dbReference type="RefSeq" id="WP_010553048.1">
    <property type="nucleotide sequence ID" value="NZ_CP011026.1"/>
</dbReference>